<dbReference type="Pfam" id="PF00294">
    <property type="entry name" value="PfkB"/>
    <property type="match status" value="1"/>
</dbReference>
<organism evidence="4 5">
    <name type="scientific">Lactonifactor longoviformis DSM 17459</name>
    <dbReference type="NCBI Taxonomy" id="1122155"/>
    <lineage>
        <taxon>Bacteria</taxon>
        <taxon>Bacillati</taxon>
        <taxon>Bacillota</taxon>
        <taxon>Clostridia</taxon>
        <taxon>Eubacteriales</taxon>
        <taxon>Clostridiaceae</taxon>
        <taxon>Lactonifactor</taxon>
    </lineage>
</organism>
<dbReference type="STRING" id="1122155.SAMN02745158_03905"/>
<dbReference type="Gene3D" id="3.40.1190.20">
    <property type="match status" value="1"/>
</dbReference>
<keyword evidence="2 4" id="KW-0418">Kinase</keyword>
<dbReference type="EMBL" id="FQVI01000032">
    <property type="protein sequence ID" value="SHF48174.1"/>
    <property type="molecule type" value="Genomic_DNA"/>
</dbReference>
<evidence type="ECO:0000256" key="1">
    <source>
        <dbReference type="ARBA" id="ARBA00022679"/>
    </source>
</evidence>
<dbReference type="OrthoDB" id="9788681at2"/>
<name>A0A1M5C054_9CLOT</name>
<dbReference type="GO" id="GO:0016301">
    <property type="term" value="F:kinase activity"/>
    <property type="evidence" value="ECO:0007669"/>
    <property type="project" value="UniProtKB-KW"/>
</dbReference>
<reference evidence="4 5" key="1">
    <citation type="submission" date="2016-11" db="EMBL/GenBank/DDBJ databases">
        <authorList>
            <person name="Jaros S."/>
            <person name="Januszkiewicz K."/>
            <person name="Wedrychowicz H."/>
        </authorList>
    </citation>
    <scope>NUCLEOTIDE SEQUENCE [LARGE SCALE GENOMIC DNA]</scope>
    <source>
        <strain evidence="4 5">DSM 17459</strain>
    </source>
</reference>
<accession>A0A1M5C054</accession>
<feature type="domain" description="Carbohydrate kinase PfkB" evidence="3">
    <location>
        <begin position="10"/>
        <end position="301"/>
    </location>
</feature>
<dbReference type="InterPro" id="IPR011611">
    <property type="entry name" value="PfkB_dom"/>
</dbReference>
<dbReference type="SUPFAM" id="SSF53613">
    <property type="entry name" value="Ribokinase-like"/>
    <property type="match status" value="1"/>
</dbReference>
<protein>
    <submittedName>
        <fullName evidence="4">Adenosine kinase</fullName>
    </submittedName>
</protein>
<keyword evidence="5" id="KW-1185">Reference proteome</keyword>
<evidence type="ECO:0000313" key="5">
    <source>
        <dbReference type="Proteomes" id="UP000184245"/>
    </source>
</evidence>
<sequence length="318" mass="35119">MRQIDVLTSGYVSMDHIIKIASPAKVGYTSLVTNRNNVDIFYGGCSVNIAYGLSRLGLNGLPVLRVGGDYIENGFKAFLEQGGVSTEGIRVIEEEATSVCYLLQDNQNDHITIFYPGAMDEKYAQPLDDELFQNTRLGVITVASRADNEEFYRQCVRHQVPVVFGMKDDFDAFPQEFLKVLLTGSKIIFTNEVERGIIEQIYGLGDITELFSLGSAEIIVTTLGKEGSICYQRTSQGVVKHRIGICRADEIADATGSGDAYIAGFLYGYLKGMEPAECCRLGSVLSWFVLQAEGCCTNMPTEEALLEKYRQLLKESGK</sequence>
<keyword evidence="1" id="KW-0808">Transferase</keyword>
<evidence type="ECO:0000259" key="3">
    <source>
        <dbReference type="Pfam" id="PF00294"/>
    </source>
</evidence>
<dbReference type="PANTHER" id="PTHR10584:SF166">
    <property type="entry name" value="RIBOKINASE"/>
    <property type="match status" value="1"/>
</dbReference>
<dbReference type="InterPro" id="IPR029056">
    <property type="entry name" value="Ribokinase-like"/>
</dbReference>
<dbReference type="AlphaFoldDB" id="A0A1M5C054"/>
<evidence type="ECO:0000313" key="4">
    <source>
        <dbReference type="EMBL" id="SHF48174.1"/>
    </source>
</evidence>
<gene>
    <name evidence="4" type="ORF">SAMN02745158_03905</name>
</gene>
<dbReference type="PANTHER" id="PTHR10584">
    <property type="entry name" value="SUGAR KINASE"/>
    <property type="match status" value="1"/>
</dbReference>
<evidence type="ECO:0000256" key="2">
    <source>
        <dbReference type="ARBA" id="ARBA00022777"/>
    </source>
</evidence>
<dbReference type="Proteomes" id="UP000184245">
    <property type="component" value="Unassembled WGS sequence"/>
</dbReference>
<dbReference type="RefSeq" id="WP_072854451.1">
    <property type="nucleotide sequence ID" value="NZ_FQVI01000032.1"/>
</dbReference>
<proteinExistence type="predicted"/>